<name>A0A1G7ZYD1_9VIBR</name>
<dbReference type="GO" id="GO:0044780">
    <property type="term" value="P:bacterial-type flagellum assembly"/>
    <property type="evidence" value="ECO:0007669"/>
    <property type="project" value="InterPro"/>
</dbReference>
<accession>A0A1G7ZYD1</accession>
<feature type="domain" description="Flagellar basal body rod protein N-terminal" evidence="7">
    <location>
        <begin position="5"/>
        <end position="34"/>
    </location>
</feature>
<evidence type="ECO:0000259" key="9">
    <source>
        <dbReference type="Pfam" id="PF22638"/>
    </source>
</evidence>
<comment type="similarity">
    <text evidence="3">Belongs to the flagella basal body rod proteins family.</text>
</comment>
<dbReference type="Pfam" id="PF00460">
    <property type="entry name" value="Flg_bb_rod"/>
    <property type="match status" value="1"/>
</dbReference>
<dbReference type="InterPro" id="IPR002371">
    <property type="entry name" value="FlgK"/>
</dbReference>
<sequence length="452" mass="47869">MSMYNIALSGAMANQAAMNITAQNTANMNTDGYTRKVVNQATVVYGSQAGGVTVESIRRVSDQAAVERLRTASQEMQYAQAYMSGMQNIENLLGMEGLNLNSGFSELFAAIDEATISPESLVYRTQIIASADNLASRFNGIMSQLETQLNSLVQQQETTVSTINSQLENIADLNAQIRDASGQGKDISGYQDALDLQLAELSKSIGVNVLQNQDGTVELSTKSGQPLVVGNNVATIEKNLSAGGQFNTDLQLTFNGQTSTLQSPKGGELGAFDKLKDEQYLPLMDDINAIAVGFADAMNEILATGTDLNGDSPGKALFSYDPSNPAGSLSVTGISAEELALSIDGNAGDGSIATAMSELASQPIRIDGRDINVFDAYSEILGTIGIATSQAQANYETATISINEAQTARDSVSAVSSNEEAANLMMYMNAYEANMKVIATANQMFDTVLNSF</sequence>
<evidence type="ECO:0000313" key="11">
    <source>
        <dbReference type="Proteomes" id="UP000198854"/>
    </source>
</evidence>
<keyword evidence="10" id="KW-0969">Cilium</keyword>
<dbReference type="GO" id="GO:0009424">
    <property type="term" value="C:bacterial-type flagellum hook"/>
    <property type="evidence" value="ECO:0007669"/>
    <property type="project" value="InterPro"/>
</dbReference>
<dbReference type="InterPro" id="IPR001444">
    <property type="entry name" value="Flag_bb_rod_N"/>
</dbReference>
<evidence type="ECO:0000256" key="6">
    <source>
        <dbReference type="ARBA" id="ARBA00023143"/>
    </source>
</evidence>
<dbReference type="GO" id="GO:0005198">
    <property type="term" value="F:structural molecule activity"/>
    <property type="evidence" value="ECO:0007669"/>
    <property type="project" value="InterPro"/>
</dbReference>
<reference evidence="10 11" key="1">
    <citation type="submission" date="2016-10" db="EMBL/GenBank/DDBJ databases">
        <authorList>
            <person name="de Groot N.N."/>
        </authorList>
    </citation>
    <scope>NUCLEOTIDE SEQUENCE [LARGE SCALE GENOMIC DNA]</scope>
    <source>
        <strain evidence="10 11">CGMCC 1.10228</strain>
    </source>
</reference>
<evidence type="ECO:0000256" key="4">
    <source>
        <dbReference type="ARBA" id="ARBA00016244"/>
    </source>
</evidence>
<evidence type="ECO:0000256" key="3">
    <source>
        <dbReference type="ARBA" id="ARBA00009677"/>
    </source>
</evidence>
<evidence type="ECO:0000256" key="1">
    <source>
        <dbReference type="ARBA" id="ARBA00004365"/>
    </source>
</evidence>
<dbReference type="GO" id="GO:0005576">
    <property type="term" value="C:extracellular region"/>
    <property type="evidence" value="ECO:0007669"/>
    <property type="project" value="UniProtKB-SubCell"/>
</dbReference>
<dbReference type="PANTHER" id="PTHR30033:SF1">
    <property type="entry name" value="FLAGELLAR HOOK-ASSOCIATED PROTEIN 1"/>
    <property type="match status" value="1"/>
</dbReference>
<dbReference type="OrthoDB" id="9802553at2"/>
<organism evidence="10 11">
    <name type="scientific">Vibrio xiamenensis</name>
    <dbReference type="NCBI Taxonomy" id="861298"/>
    <lineage>
        <taxon>Bacteria</taxon>
        <taxon>Pseudomonadati</taxon>
        <taxon>Pseudomonadota</taxon>
        <taxon>Gammaproteobacteria</taxon>
        <taxon>Vibrionales</taxon>
        <taxon>Vibrionaceae</taxon>
        <taxon>Vibrio</taxon>
    </lineage>
</organism>
<proteinExistence type="inferred from homology"/>
<keyword evidence="6" id="KW-0975">Bacterial flagellum</keyword>
<dbReference type="SUPFAM" id="SSF64518">
    <property type="entry name" value="Phase 1 flagellin"/>
    <property type="match status" value="1"/>
</dbReference>
<feature type="domain" description="Flagellar hook-associated protein FlgK helical" evidence="9">
    <location>
        <begin position="86"/>
        <end position="318"/>
    </location>
</feature>
<keyword evidence="5" id="KW-0964">Secreted</keyword>
<evidence type="ECO:0000256" key="5">
    <source>
        <dbReference type="ARBA" id="ARBA00022525"/>
    </source>
</evidence>
<keyword evidence="10" id="KW-0282">Flagellum</keyword>
<dbReference type="Pfam" id="PF06429">
    <property type="entry name" value="Flg_bbr_C"/>
    <property type="match status" value="1"/>
</dbReference>
<dbReference type="EMBL" id="FNDD01000009">
    <property type="protein sequence ID" value="SDH13663.1"/>
    <property type="molecule type" value="Genomic_DNA"/>
</dbReference>
<feature type="domain" description="Flagellar basal-body/hook protein C-terminal" evidence="8">
    <location>
        <begin position="412"/>
        <end position="450"/>
    </location>
</feature>
<evidence type="ECO:0000259" key="7">
    <source>
        <dbReference type="Pfam" id="PF00460"/>
    </source>
</evidence>
<dbReference type="Pfam" id="PF22638">
    <property type="entry name" value="FlgK_D1"/>
    <property type="match status" value="1"/>
</dbReference>
<keyword evidence="10" id="KW-0966">Cell projection</keyword>
<comment type="subcellular location">
    <subcellularLocation>
        <location evidence="1">Bacterial flagellum</location>
    </subcellularLocation>
    <subcellularLocation>
        <location evidence="2">Secreted</location>
    </subcellularLocation>
</comment>
<gene>
    <name evidence="10" type="ORF">SAMN04488136_10933</name>
</gene>
<dbReference type="InterPro" id="IPR010930">
    <property type="entry name" value="Flg_bb/hook_C_dom"/>
</dbReference>
<evidence type="ECO:0000259" key="8">
    <source>
        <dbReference type="Pfam" id="PF06429"/>
    </source>
</evidence>
<protein>
    <recommendedName>
        <fullName evidence="4">Flagellar hook-associated protein 1</fullName>
    </recommendedName>
</protein>
<dbReference type="NCBIfam" id="TIGR02492">
    <property type="entry name" value="flgK_ends"/>
    <property type="match status" value="1"/>
</dbReference>
<dbReference type="RefSeq" id="WP_093272615.1">
    <property type="nucleotide sequence ID" value="NZ_FNDD01000009.1"/>
</dbReference>
<dbReference type="InterPro" id="IPR053927">
    <property type="entry name" value="FlgK_helical"/>
</dbReference>
<evidence type="ECO:0000256" key="2">
    <source>
        <dbReference type="ARBA" id="ARBA00004613"/>
    </source>
</evidence>
<dbReference type="STRING" id="861298.SAMN04488136_10933"/>
<keyword evidence="11" id="KW-1185">Reference proteome</keyword>
<dbReference type="Proteomes" id="UP000198854">
    <property type="component" value="Unassembled WGS sequence"/>
</dbReference>
<dbReference type="AlphaFoldDB" id="A0A1G7ZYD1"/>
<evidence type="ECO:0000313" key="10">
    <source>
        <dbReference type="EMBL" id="SDH13663.1"/>
    </source>
</evidence>
<dbReference type="PANTHER" id="PTHR30033">
    <property type="entry name" value="FLAGELLAR HOOK-ASSOCIATED PROTEIN 1"/>
    <property type="match status" value="1"/>
</dbReference>